<comment type="caution">
    <text evidence="2">The sequence shown here is derived from an EMBL/GenBank/DDBJ whole genome shotgun (WGS) entry which is preliminary data.</text>
</comment>
<reference evidence="2 3" key="1">
    <citation type="submission" date="2015-07" db="EMBL/GenBank/DDBJ databases">
        <title>Whole genome sequence of Thermanaerothrix daxensis DSM 23592.</title>
        <authorList>
            <person name="Hemp J."/>
            <person name="Ward L.M."/>
            <person name="Pace L.A."/>
            <person name="Fischer W.W."/>
        </authorList>
    </citation>
    <scope>NUCLEOTIDE SEQUENCE [LARGE SCALE GENOMIC DNA]</scope>
    <source>
        <strain evidence="2 3">GNS-1</strain>
    </source>
</reference>
<feature type="transmembrane region" description="Helical" evidence="1">
    <location>
        <begin position="12"/>
        <end position="33"/>
    </location>
</feature>
<keyword evidence="3" id="KW-1185">Reference proteome</keyword>
<sequence length="48" mass="5062">MLFAPKEKGQGLVEYALILVLVAVVVIVVLALLGPAIGNVFSQIITKI</sequence>
<dbReference type="PATRIC" id="fig|869279.4.peg.1073"/>
<accession>A0A0P6Y542</accession>
<name>A0A0P6Y542_9CHLR</name>
<keyword evidence="1" id="KW-0812">Transmembrane</keyword>
<dbReference type="EMBL" id="LGKO01000002">
    <property type="protein sequence ID" value="KPL84508.1"/>
    <property type="molecule type" value="Genomic_DNA"/>
</dbReference>
<proteinExistence type="predicted"/>
<evidence type="ECO:0000313" key="2">
    <source>
        <dbReference type="EMBL" id="KPL84508.1"/>
    </source>
</evidence>
<dbReference type="Pfam" id="PF04964">
    <property type="entry name" value="Flp_Fap"/>
    <property type="match status" value="1"/>
</dbReference>
<dbReference type="RefSeq" id="WP_054521043.1">
    <property type="nucleotide sequence ID" value="NZ_LGKO01000002.1"/>
</dbReference>
<evidence type="ECO:0000256" key="1">
    <source>
        <dbReference type="SAM" id="Phobius"/>
    </source>
</evidence>
<keyword evidence="1" id="KW-0472">Membrane</keyword>
<dbReference type="STRING" id="869279.SE15_05330"/>
<dbReference type="Proteomes" id="UP000050544">
    <property type="component" value="Unassembled WGS sequence"/>
</dbReference>
<organism evidence="2 3">
    <name type="scientific">Thermanaerothrix daxensis</name>
    <dbReference type="NCBI Taxonomy" id="869279"/>
    <lineage>
        <taxon>Bacteria</taxon>
        <taxon>Bacillati</taxon>
        <taxon>Chloroflexota</taxon>
        <taxon>Anaerolineae</taxon>
        <taxon>Anaerolineales</taxon>
        <taxon>Anaerolineaceae</taxon>
        <taxon>Thermanaerothrix</taxon>
    </lineage>
</organism>
<keyword evidence="1" id="KW-1133">Transmembrane helix</keyword>
<dbReference type="AlphaFoldDB" id="A0A0P6Y542"/>
<evidence type="ECO:0000313" key="3">
    <source>
        <dbReference type="Proteomes" id="UP000050544"/>
    </source>
</evidence>
<gene>
    <name evidence="2" type="ORF">SE15_05330</name>
</gene>
<dbReference type="InterPro" id="IPR007047">
    <property type="entry name" value="Flp_Fap"/>
</dbReference>
<protein>
    <submittedName>
        <fullName evidence="2">Pilus assembly protein</fullName>
    </submittedName>
</protein>